<dbReference type="Gene3D" id="1.10.1660.10">
    <property type="match status" value="1"/>
</dbReference>
<dbReference type="GO" id="GO:0003700">
    <property type="term" value="F:DNA-binding transcription factor activity"/>
    <property type="evidence" value="ECO:0007669"/>
    <property type="project" value="InterPro"/>
</dbReference>
<keyword evidence="1" id="KW-0678">Repressor</keyword>
<reference evidence="7 8" key="1">
    <citation type="submission" date="2008-07" db="EMBL/GenBank/DDBJ databases">
        <title>Complete sequence of Geobacter bemidjiensis BEM.</title>
        <authorList>
            <consortium name="US DOE Joint Genome Institute"/>
            <person name="Lucas S."/>
            <person name="Copeland A."/>
            <person name="Lapidus A."/>
            <person name="Glavina del Rio T."/>
            <person name="Dalin E."/>
            <person name="Tice H."/>
            <person name="Bruce D."/>
            <person name="Goodwin L."/>
            <person name="Pitluck S."/>
            <person name="Kiss H."/>
            <person name="Brettin T."/>
            <person name="Detter J.C."/>
            <person name="Han C."/>
            <person name="Kuske C.R."/>
            <person name="Schmutz J."/>
            <person name="Larimer F."/>
            <person name="Land M."/>
            <person name="Hauser L."/>
            <person name="Kyrpides N."/>
            <person name="Lykidis A."/>
            <person name="Lovley D."/>
            <person name="Richardson P."/>
        </authorList>
    </citation>
    <scope>NUCLEOTIDE SEQUENCE [LARGE SCALE GENOMIC DNA]</scope>
    <source>
        <strain evidence="8">ATCC BAA-1014 / DSM 16622 / JCM 12645 / Bem</strain>
    </source>
</reference>
<keyword evidence="3" id="KW-0238">DNA-binding</keyword>
<dbReference type="HOGENOM" id="CLU_060077_2_1_7"/>
<dbReference type="STRING" id="404380.Gbem_1329"/>
<organism evidence="7 8">
    <name type="scientific">Citrifermentans bemidjiense (strain ATCC BAA-1014 / DSM 16622 / JCM 12645 / Bem)</name>
    <name type="common">Geobacter bemidjiensis</name>
    <dbReference type="NCBI Taxonomy" id="404380"/>
    <lineage>
        <taxon>Bacteria</taxon>
        <taxon>Pseudomonadati</taxon>
        <taxon>Thermodesulfobacteriota</taxon>
        <taxon>Desulfuromonadia</taxon>
        <taxon>Geobacterales</taxon>
        <taxon>Geobacteraceae</taxon>
        <taxon>Citrifermentans</taxon>
    </lineage>
</organism>
<sequence length="142" mass="16198">MDDIKDGEEITPIGDLAIALGLTTRTIRYWEEVGIIESVQRNDGATRGFTPYYVRRIKFIIKLKELGLTIKEMQDLYVAYGEAKQTERMVPRLVEILDEHIEKIDEKMAKLASLRKDIVSYRQKISTKFGAGRDGDGNKSDS</sequence>
<dbReference type="AlphaFoldDB" id="B5EI84"/>
<dbReference type="PANTHER" id="PTHR30204:SF69">
    <property type="entry name" value="MERR-FAMILY TRANSCRIPTIONAL REGULATOR"/>
    <property type="match status" value="1"/>
</dbReference>
<feature type="coiled-coil region" evidence="5">
    <location>
        <begin position="97"/>
        <end position="124"/>
    </location>
</feature>
<dbReference type="eggNOG" id="COG0789">
    <property type="taxonomic scope" value="Bacteria"/>
</dbReference>
<dbReference type="CDD" id="cd00592">
    <property type="entry name" value="HTH_MerR-like"/>
    <property type="match status" value="1"/>
</dbReference>
<dbReference type="SMART" id="SM00422">
    <property type="entry name" value="HTH_MERR"/>
    <property type="match status" value="1"/>
</dbReference>
<dbReference type="OrthoDB" id="9792348at2"/>
<evidence type="ECO:0000256" key="3">
    <source>
        <dbReference type="ARBA" id="ARBA00023125"/>
    </source>
</evidence>
<dbReference type="RefSeq" id="WP_012529759.1">
    <property type="nucleotide sequence ID" value="NC_011146.1"/>
</dbReference>
<dbReference type="SUPFAM" id="SSF46955">
    <property type="entry name" value="Putative DNA-binding domain"/>
    <property type="match status" value="1"/>
</dbReference>
<evidence type="ECO:0000256" key="5">
    <source>
        <dbReference type="SAM" id="Coils"/>
    </source>
</evidence>
<dbReference type="PRINTS" id="PR00040">
    <property type="entry name" value="HTHMERR"/>
</dbReference>
<keyword evidence="8" id="KW-1185">Reference proteome</keyword>
<dbReference type="Pfam" id="PF13411">
    <property type="entry name" value="MerR_1"/>
    <property type="match status" value="1"/>
</dbReference>
<dbReference type="PROSITE" id="PS50937">
    <property type="entry name" value="HTH_MERR_2"/>
    <property type="match status" value="1"/>
</dbReference>
<evidence type="ECO:0000313" key="8">
    <source>
        <dbReference type="Proteomes" id="UP000008825"/>
    </source>
</evidence>
<evidence type="ECO:0000256" key="4">
    <source>
        <dbReference type="ARBA" id="ARBA00023163"/>
    </source>
</evidence>
<proteinExistence type="predicted"/>
<dbReference type="Proteomes" id="UP000008825">
    <property type="component" value="Chromosome"/>
</dbReference>
<evidence type="ECO:0000256" key="1">
    <source>
        <dbReference type="ARBA" id="ARBA00022491"/>
    </source>
</evidence>
<keyword evidence="2" id="KW-0805">Transcription regulation</keyword>
<gene>
    <name evidence="7" type="ordered locus">Gbem_1329</name>
</gene>
<dbReference type="GO" id="GO:0003677">
    <property type="term" value="F:DNA binding"/>
    <property type="evidence" value="ECO:0007669"/>
    <property type="project" value="UniProtKB-KW"/>
</dbReference>
<accession>B5EI84</accession>
<protein>
    <submittedName>
        <fullName evidence="7">Helix-turn-helix transcriptional regulator, MerR family</fullName>
    </submittedName>
</protein>
<dbReference type="InterPro" id="IPR047057">
    <property type="entry name" value="MerR_fam"/>
</dbReference>
<evidence type="ECO:0000259" key="6">
    <source>
        <dbReference type="PROSITE" id="PS50937"/>
    </source>
</evidence>
<name>B5EI84_CITBB</name>
<dbReference type="InterPro" id="IPR000551">
    <property type="entry name" value="MerR-type_HTH_dom"/>
</dbReference>
<dbReference type="InterPro" id="IPR009061">
    <property type="entry name" value="DNA-bd_dom_put_sf"/>
</dbReference>
<evidence type="ECO:0000313" key="7">
    <source>
        <dbReference type="EMBL" id="ACH38348.1"/>
    </source>
</evidence>
<evidence type="ECO:0000256" key="2">
    <source>
        <dbReference type="ARBA" id="ARBA00023015"/>
    </source>
</evidence>
<dbReference type="PROSITE" id="PS00552">
    <property type="entry name" value="HTH_MERR_1"/>
    <property type="match status" value="1"/>
</dbReference>
<keyword evidence="4" id="KW-0804">Transcription</keyword>
<dbReference type="KEGG" id="gbm:Gbem_1329"/>
<dbReference type="PANTHER" id="PTHR30204">
    <property type="entry name" value="REDOX-CYCLING DRUG-SENSING TRANSCRIPTIONAL ACTIVATOR SOXR"/>
    <property type="match status" value="1"/>
</dbReference>
<keyword evidence="5" id="KW-0175">Coiled coil</keyword>
<reference evidence="7 8" key="2">
    <citation type="journal article" date="2010" name="BMC Genomics">
        <title>The genome of Geobacter bemidjiensis, exemplar for the subsurface clade of Geobacter species that predominate in Fe(III)-reducing subsurface environments.</title>
        <authorList>
            <person name="Aklujkar M."/>
            <person name="Young N.D."/>
            <person name="Holmes D."/>
            <person name="Chavan M."/>
            <person name="Risso C."/>
            <person name="Kiss H.E."/>
            <person name="Han C.S."/>
            <person name="Land M.L."/>
            <person name="Lovley D.R."/>
        </authorList>
    </citation>
    <scope>NUCLEOTIDE SEQUENCE [LARGE SCALE GENOMIC DNA]</scope>
    <source>
        <strain evidence="8">ATCC BAA-1014 / DSM 16622 / JCM 12645 / Bem</strain>
    </source>
</reference>
<dbReference type="EMBL" id="CP001124">
    <property type="protein sequence ID" value="ACH38348.1"/>
    <property type="molecule type" value="Genomic_DNA"/>
</dbReference>
<feature type="domain" description="HTH merR-type" evidence="6">
    <location>
        <begin position="13"/>
        <end position="79"/>
    </location>
</feature>